<feature type="binding site" evidence="13">
    <location>
        <position position="294"/>
    </location>
    <ligand>
        <name>S-adenosyl-L-methionine</name>
        <dbReference type="ChEBI" id="CHEBI:59789"/>
    </ligand>
</feature>
<comment type="subcellular location">
    <subcellularLocation>
        <location evidence="2">Cytoplasm</location>
    </subcellularLocation>
</comment>
<proteinExistence type="inferred from homology"/>
<dbReference type="InterPro" id="IPR029063">
    <property type="entry name" value="SAM-dependent_MTases_sf"/>
</dbReference>
<dbReference type="PANTHER" id="PTHR22807">
    <property type="entry name" value="NOP2 YEAST -RELATED NOL1/NOP2/FMU SUN DOMAIN-CONTAINING"/>
    <property type="match status" value="1"/>
</dbReference>
<dbReference type="InterPro" id="IPR004573">
    <property type="entry name" value="rRNA_ssu_MeTfrase_B"/>
</dbReference>
<evidence type="ECO:0000256" key="7">
    <source>
        <dbReference type="ARBA" id="ARBA00022679"/>
    </source>
</evidence>
<evidence type="ECO:0000256" key="3">
    <source>
        <dbReference type="ARBA" id="ARBA00012140"/>
    </source>
</evidence>
<dbReference type="PROSITE" id="PS51686">
    <property type="entry name" value="SAM_MT_RSMB_NOP"/>
    <property type="match status" value="1"/>
</dbReference>
<dbReference type="EMBL" id="FXAZ01000001">
    <property type="protein sequence ID" value="SMG14866.1"/>
    <property type="molecule type" value="Genomic_DNA"/>
</dbReference>
<dbReference type="Gene3D" id="3.40.50.150">
    <property type="entry name" value="Vaccinia Virus protein VP39"/>
    <property type="match status" value="1"/>
</dbReference>
<dbReference type="GO" id="GO:0006355">
    <property type="term" value="P:regulation of DNA-templated transcription"/>
    <property type="evidence" value="ECO:0007669"/>
    <property type="project" value="InterPro"/>
</dbReference>
<comment type="catalytic activity">
    <reaction evidence="12">
        <text>cytidine(967) in 16S rRNA + S-adenosyl-L-methionine = 5-methylcytidine(967) in 16S rRNA + S-adenosyl-L-homocysteine + H(+)</text>
        <dbReference type="Rhea" id="RHEA:42748"/>
        <dbReference type="Rhea" id="RHEA-COMP:10219"/>
        <dbReference type="Rhea" id="RHEA-COMP:10220"/>
        <dbReference type="ChEBI" id="CHEBI:15378"/>
        <dbReference type="ChEBI" id="CHEBI:57856"/>
        <dbReference type="ChEBI" id="CHEBI:59789"/>
        <dbReference type="ChEBI" id="CHEBI:74483"/>
        <dbReference type="ChEBI" id="CHEBI:82748"/>
        <dbReference type="EC" id="2.1.1.176"/>
    </reaction>
</comment>
<dbReference type="Proteomes" id="UP000193834">
    <property type="component" value="Unassembled WGS sequence"/>
</dbReference>
<dbReference type="Gene3D" id="1.10.940.10">
    <property type="entry name" value="NusB-like"/>
    <property type="match status" value="1"/>
</dbReference>
<evidence type="ECO:0000256" key="2">
    <source>
        <dbReference type="ARBA" id="ARBA00004496"/>
    </source>
</evidence>
<comment type="function">
    <text evidence="1">Specifically methylates the cytosine at position 967 (m5C967) of 16S rRNA.</text>
</comment>
<feature type="binding site" evidence="13">
    <location>
        <position position="340"/>
    </location>
    <ligand>
        <name>S-adenosyl-L-methionine</name>
        <dbReference type="ChEBI" id="CHEBI:59789"/>
    </ligand>
</feature>
<feature type="domain" description="SAM-dependent MTase RsmB/NOP-type" evidence="14">
    <location>
        <begin position="180"/>
        <end position="461"/>
    </location>
</feature>
<gene>
    <name evidence="15" type="ORF">SAMN06295960_0508</name>
</gene>
<evidence type="ECO:0000313" key="16">
    <source>
        <dbReference type="Proteomes" id="UP000193834"/>
    </source>
</evidence>
<keyword evidence="6 13" id="KW-0489">Methyltransferase</keyword>
<dbReference type="PRINTS" id="PR02008">
    <property type="entry name" value="RCMTFAMILY"/>
</dbReference>
<evidence type="ECO:0000256" key="9">
    <source>
        <dbReference type="ARBA" id="ARBA00022884"/>
    </source>
</evidence>
<dbReference type="InterPro" id="IPR001678">
    <property type="entry name" value="MeTrfase_RsmB-F_NOP2_dom"/>
</dbReference>
<protein>
    <recommendedName>
        <fullName evidence="3">16S rRNA (cytosine(967)-C(5))-methyltransferase</fullName>
        <ecNumber evidence="3">2.1.1.176</ecNumber>
    </recommendedName>
    <alternativeName>
        <fullName evidence="10">16S rRNA m5C967 methyltransferase</fullName>
    </alternativeName>
    <alternativeName>
        <fullName evidence="11">rRNA (cytosine-C(5)-)-methyltransferase RsmB</fullName>
    </alternativeName>
</protein>
<dbReference type="OrthoDB" id="9810297at2"/>
<dbReference type="Pfam" id="PF01029">
    <property type="entry name" value="NusB"/>
    <property type="match status" value="1"/>
</dbReference>
<dbReference type="FunFam" id="3.30.70.1170:FF:000003">
    <property type="entry name" value="16S rRNA (Cytosine(967)-C(5))-methyltransferase RsmB"/>
    <property type="match status" value="1"/>
</dbReference>
<evidence type="ECO:0000256" key="6">
    <source>
        <dbReference type="ARBA" id="ARBA00022603"/>
    </source>
</evidence>
<dbReference type="InterPro" id="IPR023267">
    <property type="entry name" value="RCMT"/>
</dbReference>
<dbReference type="InterPro" id="IPR049560">
    <property type="entry name" value="MeTrfase_RsmB-F_NOP2_cat"/>
</dbReference>
<keyword evidence="4" id="KW-0963">Cytoplasm</keyword>
<accession>A0A1X7IJA1</accession>
<dbReference type="Pfam" id="PF01189">
    <property type="entry name" value="Methyltr_RsmB-F"/>
    <property type="match status" value="1"/>
</dbReference>
<evidence type="ECO:0000256" key="5">
    <source>
        <dbReference type="ARBA" id="ARBA00022552"/>
    </source>
</evidence>
<sequence length="464" mass="52196">MTHSNVKQNRRRTAREVALDVLVQVDKDQAYSNLQLNEALTEARLERADAGLATELVYGTIQRLSTLDGVLEQKVNKGIRKLKPWMRNLLRMSLYQMRYLDRVPDHAIVNEAVTIAKRRGQQAMAGFVNGVLRAVMREPELWEAKESMSPSERIAWEHSHPEWLVKEWIKAYGLEETASICEANNEPPHTSIRVNPLRANREALIEEMKAQGMFIKPSVLSKDGIIGIGTGNLAHSVWYKEGKISMQDESSMLVVEAVRPESSMRVLDCCAAPGGKSMHIAERMGNKGELISNDLHAHKIALIEDQAKRLGLSMIHTMNEDASKLGACLAPDSFDVVLLDAPCSGFGVIRRKPDLKWRKTLQDVKAIAKLQHELIREAAKLVRAGGRLVYSTCTIEPRENRDIVEQFVKEHPEWTLDDSWKQALPQDKLSEAFQRSEAGMLQVLPHDADSDGFFIASLVRTAQK</sequence>
<organism evidence="15 16">
    <name type="scientific">Paenibacillus aquistagni</name>
    <dbReference type="NCBI Taxonomy" id="1852522"/>
    <lineage>
        <taxon>Bacteria</taxon>
        <taxon>Bacillati</taxon>
        <taxon>Bacillota</taxon>
        <taxon>Bacilli</taxon>
        <taxon>Bacillales</taxon>
        <taxon>Paenibacillaceae</taxon>
        <taxon>Paenibacillus</taxon>
    </lineage>
</organism>
<feature type="binding site" evidence="13">
    <location>
        <begin position="270"/>
        <end position="276"/>
    </location>
    <ligand>
        <name>S-adenosyl-L-methionine</name>
        <dbReference type="ChEBI" id="CHEBI:59789"/>
    </ligand>
</feature>
<dbReference type="GO" id="GO:0008649">
    <property type="term" value="F:rRNA methyltransferase activity"/>
    <property type="evidence" value="ECO:0007669"/>
    <property type="project" value="InterPro"/>
</dbReference>
<keyword evidence="8 13" id="KW-0949">S-adenosyl-L-methionine</keyword>
<evidence type="ECO:0000256" key="8">
    <source>
        <dbReference type="ARBA" id="ARBA00022691"/>
    </source>
</evidence>
<dbReference type="InterPro" id="IPR006027">
    <property type="entry name" value="NusB_RsmB_TIM44"/>
</dbReference>
<evidence type="ECO:0000256" key="4">
    <source>
        <dbReference type="ARBA" id="ARBA00022490"/>
    </source>
</evidence>
<evidence type="ECO:0000313" key="15">
    <source>
        <dbReference type="EMBL" id="SMG14866.1"/>
    </source>
</evidence>
<dbReference type="Gene3D" id="3.30.70.1170">
    <property type="entry name" value="Sun protein, domain 3"/>
    <property type="match status" value="1"/>
</dbReference>
<keyword evidence="5" id="KW-0698">rRNA processing</keyword>
<evidence type="ECO:0000256" key="11">
    <source>
        <dbReference type="ARBA" id="ARBA00031088"/>
    </source>
</evidence>
<dbReference type="SUPFAM" id="SSF53335">
    <property type="entry name" value="S-adenosyl-L-methionine-dependent methyltransferases"/>
    <property type="match status" value="1"/>
</dbReference>
<dbReference type="CDD" id="cd02440">
    <property type="entry name" value="AdoMet_MTases"/>
    <property type="match status" value="1"/>
</dbReference>
<dbReference type="PANTHER" id="PTHR22807:SF53">
    <property type="entry name" value="RIBOSOMAL RNA SMALL SUBUNIT METHYLTRANSFERASE B-RELATED"/>
    <property type="match status" value="1"/>
</dbReference>
<dbReference type="GO" id="GO:0005737">
    <property type="term" value="C:cytoplasm"/>
    <property type="evidence" value="ECO:0007669"/>
    <property type="project" value="UniProtKB-SubCell"/>
</dbReference>
<feature type="binding site" evidence="13">
    <location>
        <position position="321"/>
    </location>
    <ligand>
        <name>S-adenosyl-L-methionine</name>
        <dbReference type="ChEBI" id="CHEBI:59789"/>
    </ligand>
</feature>
<name>A0A1X7IJA1_9BACL</name>
<keyword evidence="7 13" id="KW-0808">Transferase</keyword>
<dbReference type="Pfam" id="PF22458">
    <property type="entry name" value="RsmF-B_ferredox"/>
    <property type="match status" value="1"/>
</dbReference>
<dbReference type="FunFam" id="3.40.50.150:FF:000022">
    <property type="entry name" value="Ribosomal RNA small subunit methyltransferase B"/>
    <property type="match status" value="1"/>
</dbReference>
<dbReference type="NCBIfam" id="NF011494">
    <property type="entry name" value="PRK14902.1"/>
    <property type="match status" value="1"/>
</dbReference>
<evidence type="ECO:0000256" key="1">
    <source>
        <dbReference type="ARBA" id="ARBA00002724"/>
    </source>
</evidence>
<dbReference type="RefSeq" id="WP_085492764.1">
    <property type="nucleotide sequence ID" value="NZ_FXAZ01000001.1"/>
</dbReference>
<feature type="active site" description="Nucleophile" evidence="13">
    <location>
        <position position="393"/>
    </location>
</feature>
<dbReference type="GO" id="GO:0003723">
    <property type="term" value="F:RNA binding"/>
    <property type="evidence" value="ECO:0007669"/>
    <property type="project" value="UniProtKB-UniRule"/>
</dbReference>
<keyword evidence="9 13" id="KW-0694">RNA-binding</keyword>
<reference evidence="15 16" key="1">
    <citation type="submission" date="2017-04" db="EMBL/GenBank/DDBJ databases">
        <authorList>
            <person name="Afonso C.L."/>
            <person name="Miller P.J."/>
            <person name="Scott M.A."/>
            <person name="Spackman E."/>
            <person name="Goraichik I."/>
            <person name="Dimitrov K.M."/>
            <person name="Suarez D.L."/>
            <person name="Swayne D.E."/>
        </authorList>
    </citation>
    <scope>NUCLEOTIDE SEQUENCE [LARGE SCALE GENOMIC DNA]</scope>
    <source>
        <strain evidence="15 16">11</strain>
    </source>
</reference>
<dbReference type="NCBIfam" id="TIGR00563">
    <property type="entry name" value="rsmB"/>
    <property type="match status" value="1"/>
</dbReference>
<evidence type="ECO:0000256" key="12">
    <source>
        <dbReference type="ARBA" id="ARBA00047283"/>
    </source>
</evidence>
<dbReference type="STRING" id="1852522.SAMN06295960_0508"/>
<dbReference type="SUPFAM" id="SSF48013">
    <property type="entry name" value="NusB-like"/>
    <property type="match status" value="1"/>
</dbReference>
<dbReference type="InterPro" id="IPR054728">
    <property type="entry name" value="RsmB-like_ferredoxin"/>
</dbReference>
<dbReference type="EC" id="2.1.1.176" evidence="3"/>
<keyword evidence="16" id="KW-1185">Reference proteome</keyword>
<comment type="similarity">
    <text evidence="13">Belongs to the class I-like SAM-binding methyltransferase superfamily. RsmB/NOP family.</text>
</comment>
<dbReference type="FunFam" id="1.10.940.10:FF:000006">
    <property type="entry name" value="16S rRNA (Cytosine(967)-C(5))-methyltransferase RsmB"/>
    <property type="match status" value="1"/>
</dbReference>
<evidence type="ECO:0000259" key="14">
    <source>
        <dbReference type="PROSITE" id="PS51686"/>
    </source>
</evidence>
<dbReference type="InterPro" id="IPR035926">
    <property type="entry name" value="NusB-like_sf"/>
</dbReference>
<evidence type="ECO:0000256" key="13">
    <source>
        <dbReference type="PROSITE-ProRule" id="PRU01023"/>
    </source>
</evidence>
<evidence type="ECO:0000256" key="10">
    <source>
        <dbReference type="ARBA" id="ARBA00030399"/>
    </source>
</evidence>
<dbReference type="AlphaFoldDB" id="A0A1X7IJA1"/>